<reference evidence="4" key="2">
    <citation type="submission" date="2021-01" db="EMBL/GenBank/DDBJ databases">
        <authorList>
            <person name="Hahn C.R."/>
            <person name="Youssef N.H."/>
            <person name="Elshahed M."/>
        </authorList>
    </citation>
    <scope>NUCLEOTIDE SEQUENCE</scope>
    <source>
        <strain evidence="4">Zod_Metabat.24</strain>
    </source>
</reference>
<evidence type="ECO:0000259" key="3">
    <source>
        <dbReference type="SMART" id="SM01091"/>
    </source>
</evidence>
<feature type="domain" description="Transporter-associated" evidence="3">
    <location>
        <begin position="21"/>
        <end position="99"/>
    </location>
</feature>
<comment type="caution">
    <text evidence="4">The sequence shown here is derived from an EMBL/GenBank/DDBJ whole genome shotgun (WGS) entry which is preliminary data.</text>
</comment>
<name>A0A9D8KGK6_9DELT</name>
<keyword evidence="2" id="KW-0129">CBS domain</keyword>
<organism evidence="4 5">
    <name type="scientific">Candidatus Zymogenus saltonus</name>
    <dbReference type="NCBI Taxonomy" id="2844893"/>
    <lineage>
        <taxon>Bacteria</taxon>
        <taxon>Deltaproteobacteria</taxon>
        <taxon>Candidatus Zymogenia</taxon>
        <taxon>Candidatus Zymogeniales</taxon>
        <taxon>Candidatus Zymogenaceae</taxon>
        <taxon>Candidatus Zymogenus</taxon>
    </lineage>
</organism>
<dbReference type="InterPro" id="IPR016169">
    <property type="entry name" value="FAD-bd_PCMH_sub2"/>
</dbReference>
<evidence type="ECO:0000256" key="2">
    <source>
        <dbReference type="ARBA" id="ARBA00023122"/>
    </source>
</evidence>
<dbReference type="InterPro" id="IPR005170">
    <property type="entry name" value="Transptr-assoc_dom"/>
</dbReference>
<dbReference type="SUPFAM" id="SSF56176">
    <property type="entry name" value="FAD-binding/transporter-associated domain-like"/>
    <property type="match status" value="1"/>
</dbReference>
<feature type="non-terminal residue" evidence="4">
    <location>
        <position position="1"/>
    </location>
</feature>
<evidence type="ECO:0000313" key="4">
    <source>
        <dbReference type="EMBL" id="MBN1574356.1"/>
    </source>
</evidence>
<dbReference type="AlphaFoldDB" id="A0A9D8KGK6"/>
<protein>
    <submittedName>
        <fullName evidence="4">HlyC/CorC family transporter</fullName>
    </submittedName>
</protein>
<reference evidence="4" key="1">
    <citation type="journal article" date="2021" name="Environ. Microbiol.">
        <title>Genomic characterization of three novel Desulfobacterota classes expand the metabolic and phylogenetic diversity of the phylum.</title>
        <authorList>
            <person name="Murphy C.L."/>
            <person name="Biggerstaff J."/>
            <person name="Eichhorn A."/>
            <person name="Ewing E."/>
            <person name="Shahan R."/>
            <person name="Soriano D."/>
            <person name="Stewart S."/>
            <person name="VanMol K."/>
            <person name="Walker R."/>
            <person name="Walters P."/>
            <person name="Elshahed M.S."/>
            <person name="Youssef N.H."/>
        </authorList>
    </citation>
    <scope>NUCLEOTIDE SEQUENCE</scope>
    <source>
        <strain evidence="4">Zod_Metabat.24</strain>
    </source>
</reference>
<dbReference type="Gene3D" id="3.30.465.10">
    <property type="match status" value="1"/>
</dbReference>
<accession>A0A9D8KGK6</accession>
<dbReference type="SMART" id="SM01091">
    <property type="entry name" value="CorC_HlyC"/>
    <property type="match status" value="1"/>
</dbReference>
<dbReference type="PANTHER" id="PTHR22777">
    <property type="entry name" value="HEMOLYSIN-RELATED"/>
    <property type="match status" value="1"/>
</dbReference>
<dbReference type="GO" id="GO:0050660">
    <property type="term" value="F:flavin adenine dinucleotide binding"/>
    <property type="evidence" value="ECO:0007669"/>
    <property type="project" value="InterPro"/>
</dbReference>
<dbReference type="InterPro" id="IPR036318">
    <property type="entry name" value="FAD-bd_PCMH-like_sf"/>
</dbReference>
<sequence length="99" mass="10826">LEEIVGEIEDEHDIESSGVVGNIEDGTMVIDGSISIRDLINLHGLKLSESEEYETIAGLLLSGLQSIPVGGESIIKDGYKFTVFKVKKNRIIKIKAEKL</sequence>
<keyword evidence="1" id="KW-0677">Repeat</keyword>
<proteinExistence type="predicted"/>
<evidence type="ECO:0000313" key="5">
    <source>
        <dbReference type="Proteomes" id="UP000809273"/>
    </source>
</evidence>
<dbReference type="Pfam" id="PF03471">
    <property type="entry name" value="CorC_HlyC"/>
    <property type="match status" value="1"/>
</dbReference>
<dbReference type="EMBL" id="JAFGIX010000076">
    <property type="protein sequence ID" value="MBN1574356.1"/>
    <property type="molecule type" value="Genomic_DNA"/>
</dbReference>
<gene>
    <name evidence="4" type="ORF">JW984_14245</name>
</gene>
<dbReference type="PANTHER" id="PTHR22777:SF17">
    <property type="entry name" value="UPF0053 PROTEIN SLL0260"/>
    <property type="match status" value="1"/>
</dbReference>
<dbReference type="Proteomes" id="UP000809273">
    <property type="component" value="Unassembled WGS sequence"/>
</dbReference>
<dbReference type="GO" id="GO:0005886">
    <property type="term" value="C:plasma membrane"/>
    <property type="evidence" value="ECO:0007669"/>
    <property type="project" value="TreeGrafter"/>
</dbReference>
<evidence type="ECO:0000256" key="1">
    <source>
        <dbReference type="ARBA" id="ARBA00022737"/>
    </source>
</evidence>